<feature type="region of interest" description="Disordered" evidence="4">
    <location>
        <begin position="1"/>
        <end position="21"/>
    </location>
</feature>
<dbReference type="PRINTS" id="PR00081">
    <property type="entry name" value="GDHRDH"/>
</dbReference>
<dbReference type="InterPro" id="IPR036291">
    <property type="entry name" value="NAD(P)-bd_dom_sf"/>
</dbReference>
<dbReference type="PANTHER" id="PTHR43008:SF4">
    <property type="entry name" value="CHAIN DEHYDROGENASE, PUTATIVE (AFU_ORTHOLOGUE AFUA_4G08710)-RELATED"/>
    <property type="match status" value="1"/>
</dbReference>
<evidence type="ECO:0000256" key="4">
    <source>
        <dbReference type="SAM" id="MobiDB-lite"/>
    </source>
</evidence>
<dbReference type="Pfam" id="PF13561">
    <property type="entry name" value="adh_short_C2"/>
    <property type="match status" value="1"/>
</dbReference>
<reference evidence="5 6" key="1">
    <citation type="journal article" date="2018" name="IMA Fungus">
        <title>IMA Genome-F 9: Draft genome sequence of Annulohypoxylon stygium, Aspergillus mulundensis, Berkeleyomyces basicola (syn. Thielaviopsis basicola), Ceratocystis smalleyi, two Cercospora beticola strains, Coleophoma cylindrospora, Fusarium fracticaudum, Phialophora cf. hyalina, and Morchella septimelata.</title>
        <authorList>
            <person name="Wingfield B.D."/>
            <person name="Bills G.F."/>
            <person name="Dong Y."/>
            <person name="Huang W."/>
            <person name="Nel W.J."/>
            <person name="Swalarsk-Parry B.S."/>
            <person name="Vaghefi N."/>
            <person name="Wilken P.M."/>
            <person name="An Z."/>
            <person name="de Beer Z.W."/>
            <person name="De Vos L."/>
            <person name="Chen L."/>
            <person name="Duong T.A."/>
            <person name="Gao Y."/>
            <person name="Hammerbacher A."/>
            <person name="Kikkert J.R."/>
            <person name="Li Y."/>
            <person name="Li H."/>
            <person name="Li K."/>
            <person name="Li Q."/>
            <person name="Liu X."/>
            <person name="Ma X."/>
            <person name="Naidoo K."/>
            <person name="Pethybridge S.J."/>
            <person name="Sun J."/>
            <person name="Steenkamp E.T."/>
            <person name="van der Nest M.A."/>
            <person name="van Wyk S."/>
            <person name="Wingfield M.J."/>
            <person name="Xiong C."/>
            <person name="Yue Q."/>
            <person name="Zhang X."/>
        </authorList>
    </citation>
    <scope>NUCLEOTIDE SEQUENCE [LARGE SCALE GENOMIC DNA]</scope>
    <source>
        <strain evidence="5 6">BP5796</strain>
    </source>
</reference>
<gene>
    <name evidence="5" type="ORF">BP5796_09867</name>
</gene>
<evidence type="ECO:0000256" key="1">
    <source>
        <dbReference type="ARBA" id="ARBA00006484"/>
    </source>
</evidence>
<keyword evidence="3" id="KW-0560">Oxidoreductase</keyword>
<evidence type="ECO:0000256" key="2">
    <source>
        <dbReference type="ARBA" id="ARBA00022857"/>
    </source>
</evidence>
<name>A0A3D8QTR7_9HELO</name>
<dbReference type="Proteomes" id="UP000256328">
    <property type="component" value="Unassembled WGS sequence"/>
</dbReference>
<dbReference type="PANTHER" id="PTHR43008">
    <property type="entry name" value="BENZIL REDUCTASE"/>
    <property type="match status" value="1"/>
</dbReference>
<evidence type="ECO:0000313" key="5">
    <source>
        <dbReference type="EMBL" id="RDW65175.1"/>
    </source>
</evidence>
<dbReference type="InterPro" id="IPR002347">
    <property type="entry name" value="SDR_fam"/>
</dbReference>
<protein>
    <recommendedName>
        <fullName evidence="7">D-arabinitol 2-dehydrogenase</fullName>
    </recommendedName>
</protein>
<dbReference type="Gene3D" id="3.40.50.720">
    <property type="entry name" value="NAD(P)-binding Rossmann-like Domain"/>
    <property type="match status" value="1"/>
</dbReference>
<dbReference type="OrthoDB" id="1669814at2759"/>
<organism evidence="5 6">
    <name type="scientific">Coleophoma crateriformis</name>
    <dbReference type="NCBI Taxonomy" id="565419"/>
    <lineage>
        <taxon>Eukaryota</taxon>
        <taxon>Fungi</taxon>
        <taxon>Dikarya</taxon>
        <taxon>Ascomycota</taxon>
        <taxon>Pezizomycotina</taxon>
        <taxon>Leotiomycetes</taxon>
        <taxon>Helotiales</taxon>
        <taxon>Dermateaceae</taxon>
        <taxon>Coleophoma</taxon>
    </lineage>
</organism>
<dbReference type="PROSITE" id="PS00061">
    <property type="entry name" value="ADH_SHORT"/>
    <property type="match status" value="1"/>
</dbReference>
<dbReference type="GO" id="GO:0050664">
    <property type="term" value="F:oxidoreductase activity, acting on NAD(P)H, oxygen as acceptor"/>
    <property type="evidence" value="ECO:0007669"/>
    <property type="project" value="TreeGrafter"/>
</dbReference>
<dbReference type="SUPFAM" id="SSF51735">
    <property type="entry name" value="NAD(P)-binding Rossmann-fold domains"/>
    <property type="match status" value="1"/>
</dbReference>
<keyword evidence="2" id="KW-0521">NADP</keyword>
<comment type="caution">
    <text evidence="5">The sequence shown here is derived from an EMBL/GenBank/DDBJ whole genome shotgun (WGS) entry which is preliminary data.</text>
</comment>
<sequence length="292" mass="31561">MSSSAQSRRPRVREAKPKIGNPDTPALDLFKLERRTIIVTGGVGFMGSATSESILEVGGDVICLDYLQEPKKDVWDRIQSKAQQYSGKAWYYSVDVTSAEGVQSAISKAVAKSRYPLRGMIACHGISDERPALGYPMDLFRKVIDTNLNGAFICAQAAAQEMCKATDAKGGSIVLVASMSAHNTNKGVDTAAYNTSKSGVLQLARSLAAEWGSSPDHPLIRVNTLSPGYIRTPMTTPTLEKLGLDGQWSSDNMLNRLSFIDEYRGPVLYLLSDASSFMTAADLVVDGGHTSW</sequence>
<keyword evidence="6" id="KW-1185">Reference proteome</keyword>
<evidence type="ECO:0000256" key="3">
    <source>
        <dbReference type="ARBA" id="ARBA00023002"/>
    </source>
</evidence>
<dbReference type="GO" id="GO:0016616">
    <property type="term" value="F:oxidoreductase activity, acting on the CH-OH group of donors, NAD or NADP as acceptor"/>
    <property type="evidence" value="ECO:0007669"/>
    <property type="project" value="UniProtKB-ARBA"/>
</dbReference>
<comment type="similarity">
    <text evidence="1">Belongs to the short-chain dehydrogenases/reductases (SDR) family.</text>
</comment>
<accession>A0A3D8QTR7</accession>
<evidence type="ECO:0008006" key="7">
    <source>
        <dbReference type="Google" id="ProtNLM"/>
    </source>
</evidence>
<dbReference type="InterPro" id="IPR020904">
    <property type="entry name" value="Sc_DH/Rdtase_CS"/>
</dbReference>
<dbReference type="AlphaFoldDB" id="A0A3D8QTR7"/>
<dbReference type="EMBL" id="PDLN01000015">
    <property type="protein sequence ID" value="RDW65175.1"/>
    <property type="molecule type" value="Genomic_DNA"/>
</dbReference>
<proteinExistence type="inferred from homology"/>
<evidence type="ECO:0000313" key="6">
    <source>
        <dbReference type="Proteomes" id="UP000256328"/>
    </source>
</evidence>